<evidence type="ECO:0000313" key="8">
    <source>
        <dbReference type="Ensembl" id="ENSSORP00005000801.1"/>
    </source>
</evidence>
<feature type="chain" id="PRO_5025462288" evidence="5">
    <location>
        <begin position="26"/>
        <end position="394"/>
    </location>
</feature>
<dbReference type="PROSITE" id="PS50026">
    <property type="entry name" value="EGF_3"/>
    <property type="match status" value="1"/>
</dbReference>
<evidence type="ECO:0000313" key="9">
    <source>
        <dbReference type="Proteomes" id="UP000472271"/>
    </source>
</evidence>
<evidence type="ECO:0000259" key="6">
    <source>
        <dbReference type="PROSITE" id="PS50026"/>
    </source>
</evidence>
<name>A0A672YD47_9TELE</name>
<dbReference type="InterPro" id="IPR001507">
    <property type="entry name" value="ZP_dom"/>
</dbReference>
<dbReference type="Proteomes" id="UP000472271">
    <property type="component" value="Chromosome 6"/>
</dbReference>
<keyword evidence="4" id="KW-0812">Transmembrane</keyword>
<dbReference type="PROSITE" id="PS51034">
    <property type="entry name" value="ZP_2"/>
    <property type="match status" value="1"/>
</dbReference>
<dbReference type="PANTHER" id="PTHR14002">
    <property type="entry name" value="ENDOGLIN/TGF-BETA RECEPTOR TYPE III"/>
    <property type="match status" value="1"/>
</dbReference>
<dbReference type="Ensembl" id="ENSSORT00005000828.1">
    <property type="protein sequence ID" value="ENSSORP00005000801.1"/>
    <property type="gene ID" value="ENSSORG00005000484.1"/>
</dbReference>
<dbReference type="PROSITE" id="PS00022">
    <property type="entry name" value="EGF_1"/>
    <property type="match status" value="1"/>
</dbReference>
<evidence type="ECO:0000256" key="2">
    <source>
        <dbReference type="ARBA" id="ARBA00023157"/>
    </source>
</evidence>
<dbReference type="PANTHER" id="PTHR14002:SF53">
    <property type="entry name" value="UROMODULIN"/>
    <property type="match status" value="1"/>
</dbReference>
<keyword evidence="4" id="KW-0472">Membrane</keyword>
<dbReference type="Pfam" id="PF00100">
    <property type="entry name" value="Zona_pellucida"/>
    <property type="match status" value="1"/>
</dbReference>
<feature type="domain" description="ZP" evidence="7">
    <location>
        <begin position="67"/>
        <end position="330"/>
    </location>
</feature>
<feature type="domain" description="EGF-like" evidence="6">
    <location>
        <begin position="23"/>
        <end position="59"/>
    </location>
</feature>
<evidence type="ECO:0000256" key="3">
    <source>
        <dbReference type="PROSITE-ProRule" id="PRU00076"/>
    </source>
</evidence>
<reference evidence="8" key="3">
    <citation type="submission" date="2025-09" db="UniProtKB">
        <authorList>
            <consortium name="Ensembl"/>
        </authorList>
    </citation>
    <scope>IDENTIFICATION</scope>
</reference>
<dbReference type="PROSITE" id="PS01186">
    <property type="entry name" value="EGF_2"/>
    <property type="match status" value="1"/>
</dbReference>
<reference evidence="8" key="1">
    <citation type="submission" date="2019-06" db="EMBL/GenBank/DDBJ databases">
        <authorList>
            <consortium name="Wellcome Sanger Institute Data Sharing"/>
        </authorList>
    </citation>
    <scope>NUCLEOTIDE SEQUENCE [LARGE SCALE GENOMIC DNA]</scope>
</reference>
<feature type="signal peptide" evidence="5">
    <location>
        <begin position="1"/>
        <end position="25"/>
    </location>
</feature>
<evidence type="ECO:0000259" key="7">
    <source>
        <dbReference type="PROSITE" id="PS51034"/>
    </source>
</evidence>
<keyword evidence="3" id="KW-0245">EGF-like domain</keyword>
<keyword evidence="2 3" id="KW-1015">Disulfide bond</keyword>
<dbReference type="FunCoup" id="A0A672YD47">
    <property type="interactions" value="6"/>
</dbReference>
<accession>A0A672YD47</accession>
<dbReference type="Gene3D" id="2.60.40.4100">
    <property type="entry name" value="Zona pellucida, ZP-C domain"/>
    <property type="match status" value="1"/>
</dbReference>
<keyword evidence="9" id="KW-1185">Reference proteome</keyword>
<dbReference type="OrthoDB" id="9987373at2759"/>
<dbReference type="AlphaFoldDB" id="A0A672YD47"/>
<dbReference type="SUPFAM" id="SSF57196">
    <property type="entry name" value="EGF/Laminin"/>
    <property type="match status" value="1"/>
</dbReference>
<keyword evidence="4" id="KW-1133">Transmembrane helix</keyword>
<evidence type="ECO:0000256" key="4">
    <source>
        <dbReference type="SAM" id="Phobius"/>
    </source>
</evidence>
<keyword evidence="1 5" id="KW-0732">Signal</keyword>
<reference evidence="8" key="2">
    <citation type="submission" date="2025-08" db="UniProtKB">
        <authorList>
            <consortium name="Ensembl"/>
        </authorList>
    </citation>
    <scope>IDENTIFICATION</scope>
</reference>
<evidence type="ECO:0000256" key="1">
    <source>
        <dbReference type="ARBA" id="ARBA00022729"/>
    </source>
</evidence>
<protein>
    <submittedName>
        <fullName evidence="8">Uromodulin-like</fullName>
    </submittedName>
</protein>
<evidence type="ECO:0000256" key="5">
    <source>
        <dbReference type="SAM" id="SignalP"/>
    </source>
</evidence>
<organism evidence="8 9">
    <name type="scientific">Sphaeramia orbicularis</name>
    <name type="common">orbiculate cardinalfish</name>
    <dbReference type="NCBI Taxonomy" id="375764"/>
    <lineage>
        <taxon>Eukaryota</taxon>
        <taxon>Metazoa</taxon>
        <taxon>Chordata</taxon>
        <taxon>Craniata</taxon>
        <taxon>Vertebrata</taxon>
        <taxon>Euteleostomi</taxon>
        <taxon>Actinopterygii</taxon>
        <taxon>Neopterygii</taxon>
        <taxon>Teleostei</taxon>
        <taxon>Neoteleostei</taxon>
        <taxon>Acanthomorphata</taxon>
        <taxon>Gobiaria</taxon>
        <taxon>Kurtiformes</taxon>
        <taxon>Apogonoidei</taxon>
        <taxon>Apogonidae</taxon>
        <taxon>Apogoninae</taxon>
        <taxon>Sphaeramia</taxon>
    </lineage>
</organism>
<comment type="caution">
    <text evidence="3">Lacks conserved residue(s) required for the propagation of feature annotation.</text>
</comment>
<gene>
    <name evidence="8" type="primary">zpd</name>
</gene>
<dbReference type="InParanoid" id="A0A672YD47"/>
<dbReference type="InterPro" id="IPR000742">
    <property type="entry name" value="EGF"/>
</dbReference>
<dbReference type="SMART" id="SM00241">
    <property type="entry name" value="ZP"/>
    <property type="match status" value="1"/>
</dbReference>
<feature type="transmembrane region" description="Helical" evidence="4">
    <location>
        <begin position="358"/>
        <end position="382"/>
    </location>
</feature>
<dbReference type="Gene3D" id="2.60.40.3210">
    <property type="entry name" value="Zona pellucida, ZP-N domain"/>
    <property type="match status" value="1"/>
</dbReference>
<proteinExistence type="predicted"/>
<sequence>MIPLGLKLSLALVFLLGFTLHSVLGRCSVKHCTDPTTCVLSTDRRNCRCIRGYYGDKCDKNAHIKVMCGKDYISIQALEDYFKYYKVPLESLHLPNKSCHLQKVKIHGVSYYMSRVSREQYLECGGKPPKVNSTHILYSLSLLSDPRMHENIIRDQVMEIDYTCVYPFMGNVSLGFPILPFSSETVIHVDDVDAKIQMTLYTDQTYTEVYTSAPTIELGAKVYVEVAETEPVDSFRLLVSECWATQTPQTTANTTEDSAYALLLDGCASDKTVSFINGSRNGEGPTIRYSFDMFRFKTEPKIYLHCTVQLCELEDTISCTPNCNSISKREAVGTDYTQALVSYGPILLGEPERPQSDIWTVVVPAACVLIIIISLIVIVAVAKAGKKRIVEIET</sequence>
<dbReference type="InterPro" id="IPR055355">
    <property type="entry name" value="ZP-C"/>
</dbReference>
<feature type="disulfide bond" evidence="3">
    <location>
        <begin position="49"/>
        <end position="58"/>
    </location>
</feature>
<dbReference type="InterPro" id="IPR042235">
    <property type="entry name" value="ZP-C_dom"/>
</dbReference>